<sequence length="71" mass="7937">MPFFVEITNLFSRSAHGSHCAGPVSEKRVAVTVTPAENMMQFCSGRPADAGYRDHYFTGIYYAYLRDILDG</sequence>
<protein>
    <submittedName>
        <fullName evidence="1">Uncharacterized protein</fullName>
    </submittedName>
</protein>
<accession>A0A140DV24</accession>
<dbReference type="AlphaFoldDB" id="A0A140DV24"/>
<reference evidence="1 2" key="1">
    <citation type="journal article" date="2016" name="Gut Pathog.">
        <title>Whole genome sequencing of "Faecalibaculum rodentium" ALO17, isolated from C57BL/6J laboratory mouse feces.</title>
        <authorList>
            <person name="Lim S."/>
            <person name="Chang D.H."/>
            <person name="Ahn S."/>
            <person name="Kim B.C."/>
        </authorList>
    </citation>
    <scope>NUCLEOTIDE SEQUENCE [LARGE SCALE GENOMIC DNA]</scope>
    <source>
        <strain evidence="1 2">Alo17</strain>
    </source>
</reference>
<keyword evidence="2" id="KW-1185">Reference proteome</keyword>
<organism evidence="1 2">
    <name type="scientific">Faecalibaculum rodentium</name>
    <dbReference type="NCBI Taxonomy" id="1702221"/>
    <lineage>
        <taxon>Bacteria</taxon>
        <taxon>Bacillati</taxon>
        <taxon>Bacillota</taxon>
        <taxon>Erysipelotrichia</taxon>
        <taxon>Erysipelotrichales</taxon>
        <taxon>Erysipelotrichaceae</taxon>
        <taxon>Faecalibaculum</taxon>
    </lineage>
</organism>
<evidence type="ECO:0000313" key="2">
    <source>
        <dbReference type="Proteomes" id="UP000069771"/>
    </source>
</evidence>
<dbReference type="Proteomes" id="UP000069771">
    <property type="component" value="Chromosome"/>
</dbReference>
<dbReference type="KEGG" id="fro:AALO17_13670"/>
<dbReference type="EMBL" id="CP011391">
    <property type="protein sequence ID" value="AMK54501.1"/>
    <property type="molecule type" value="Genomic_DNA"/>
</dbReference>
<proteinExistence type="predicted"/>
<gene>
    <name evidence="1" type="ORF">AALO17_13670</name>
</gene>
<dbReference type="STRING" id="1702221.AALO17_13670"/>
<evidence type="ECO:0000313" key="1">
    <source>
        <dbReference type="EMBL" id="AMK54501.1"/>
    </source>
</evidence>
<name>A0A140DV24_9FIRM</name>